<sequence>MSLMKYLTAHLPESPGIYVVLNVRDGRRMVGVTKNVRKRATVHFGQIKAGKCQNRLLRRAAELAHFDDFQVICVQEIDGNLRHAQRAMLEYAWAVRLRSCREDTGYNLAAGAHWTPGARFRVTEERMEKFGRYMQLSHVDHWAPINEELLASWCPGVLPNPHVPIGHM</sequence>
<protein>
    <recommendedName>
        <fullName evidence="1">GIY-YIG domain-containing protein</fullName>
    </recommendedName>
</protein>
<comment type="caution">
    <text evidence="2">The sequence shown here is derived from an EMBL/GenBank/DDBJ whole genome shotgun (WGS) entry which is preliminary data.</text>
</comment>
<evidence type="ECO:0000313" key="2">
    <source>
        <dbReference type="EMBL" id="PND37382.1"/>
    </source>
</evidence>
<keyword evidence="3" id="KW-1185">Reference proteome</keyword>
<dbReference type="AlphaFoldDB" id="A0A2N8KVF4"/>
<proteinExistence type="predicted"/>
<dbReference type="InterPro" id="IPR035901">
    <property type="entry name" value="GIY-YIG_endonuc_sf"/>
</dbReference>
<dbReference type="OrthoDB" id="9134286at2"/>
<dbReference type="Proteomes" id="UP000235916">
    <property type="component" value="Unassembled WGS sequence"/>
</dbReference>
<dbReference type="SUPFAM" id="SSF82771">
    <property type="entry name" value="GIY-YIG endonuclease"/>
    <property type="match status" value="1"/>
</dbReference>
<dbReference type="Gene3D" id="3.40.1440.10">
    <property type="entry name" value="GIY-YIG endonuclease"/>
    <property type="match status" value="1"/>
</dbReference>
<dbReference type="InterPro" id="IPR000305">
    <property type="entry name" value="GIY-YIG_endonuc"/>
</dbReference>
<evidence type="ECO:0000259" key="1">
    <source>
        <dbReference type="PROSITE" id="PS50164"/>
    </source>
</evidence>
<accession>A0A2N8KVF4</accession>
<dbReference type="EMBL" id="POSP01000003">
    <property type="protein sequence ID" value="PND37382.1"/>
    <property type="molecule type" value="Genomic_DNA"/>
</dbReference>
<dbReference type="Pfam" id="PF01541">
    <property type="entry name" value="GIY-YIG"/>
    <property type="match status" value="1"/>
</dbReference>
<evidence type="ECO:0000313" key="3">
    <source>
        <dbReference type="Proteomes" id="UP000235916"/>
    </source>
</evidence>
<reference evidence="2 3" key="1">
    <citation type="submission" date="2018-01" db="EMBL/GenBank/DDBJ databases">
        <title>Draft genome sequence of Paucibacter aquatile CR182 isolated from freshwater of the Nakdong River.</title>
        <authorList>
            <person name="Choi A."/>
            <person name="Chung E.J."/>
        </authorList>
    </citation>
    <scope>NUCLEOTIDE SEQUENCE [LARGE SCALE GENOMIC DNA]</scope>
    <source>
        <strain evidence="2 3">CR182</strain>
    </source>
</reference>
<organism evidence="2 3">
    <name type="scientific">Kinneretia aquatilis</name>
    <dbReference type="NCBI Taxonomy" id="2070761"/>
    <lineage>
        <taxon>Bacteria</taxon>
        <taxon>Pseudomonadati</taxon>
        <taxon>Pseudomonadota</taxon>
        <taxon>Betaproteobacteria</taxon>
        <taxon>Burkholderiales</taxon>
        <taxon>Sphaerotilaceae</taxon>
        <taxon>Roseateles</taxon>
    </lineage>
</organism>
<name>A0A2N8KVF4_9BURK</name>
<dbReference type="PROSITE" id="PS50164">
    <property type="entry name" value="GIY_YIG"/>
    <property type="match status" value="1"/>
</dbReference>
<feature type="domain" description="GIY-YIG" evidence="1">
    <location>
        <begin position="13"/>
        <end position="108"/>
    </location>
</feature>
<gene>
    <name evidence="2" type="ORF">C1O66_07470</name>
</gene>